<keyword evidence="3" id="KW-1185">Reference proteome</keyword>
<evidence type="ECO:0000256" key="1">
    <source>
        <dbReference type="SAM" id="SignalP"/>
    </source>
</evidence>
<gene>
    <name evidence="2" type="ORF">YK48G_18910</name>
</gene>
<feature type="signal peptide" evidence="1">
    <location>
        <begin position="1"/>
        <end position="22"/>
    </location>
</feature>
<evidence type="ECO:0000313" key="2">
    <source>
        <dbReference type="EMBL" id="GHP14466.1"/>
    </source>
</evidence>
<dbReference type="EMBL" id="BNJR01000016">
    <property type="protein sequence ID" value="GHP14466.1"/>
    <property type="molecule type" value="Genomic_DNA"/>
</dbReference>
<protein>
    <submittedName>
        <fullName evidence="2">Uncharacterized protein</fullName>
    </submittedName>
</protein>
<reference evidence="2 3" key="1">
    <citation type="journal article" date="2021" name="Int. J. Syst. Evol. Microbiol.">
        <title>Lentilactobacillus fungorum sp. nov., isolated from spent mushroom substrates.</title>
        <authorList>
            <person name="Tohno M."/>
            <person name="Tanizawa Y."/>
            <person name="Kojima Y."/>
            <person name="Sakamoto M."/>
            <person name="Ohkuma M."/>
            <person name="Kobayashi H."/>
        </authorList>
    </citation>
    <scope>NUCLEOTIDE SEQUENCE [LARGE SCALE GENOMIC DNA]</scope>
    <source>
        <strain evidence="2 3">YK48G</strain>
    </source>
</reference>
<dbReference type="Proteomes" id="UP000604765">
    <property type="component" value="Unassembled WGS sequence"/>
</dbReference>
<organism evidence="2 3">
    <name type="scientific">Lentilactobacillus fungorum</name>
    <dbReference type="NCBI Taxonomy" id="2201250"/>
    <lineage>
        <taxon>Bacteria</taxon>
        <taxon>Bacillati</taxon>
        <taxon>Bacillota</taxon>
        <taxon>Bacilli</taxon>
        <taxon>Lactobacillales</taxon>
        <taxon>Lactobacillaceae</taxon>
        <taxon>Lentilactobacillus</taxon>
    </lineage>
</organism>
<evidence type="ECO:0000313" key="3">
    <source>
        <dbReference type="Proteomes" id="UP000604765"/>
    </source>
</evidence>
<proteinExistence type="predicted"/>
<feature type="chain" id="PRO_5045591100" evidence="1">
    <location>
        <begin position="23"/>
        <end position="134"/>
    </location>
</feature>
<sequence length="134" mass="15914">MVKVKKALFTILVTLGLLTGFATTFQDPVMASSWRTGTPAKIRGHYITTNQYPNLPMKITKYTIQWKSSLRVWHGSDRGKYRVIKPNWYQLKFIFSQTGQPDYYIVHYVNKHRLHFKERQSFEKHYARMTILAR</sequence>
<comment type="caution">
    <text evidence="2">The sequence shown here is derived from an EMBL/GenBank/DDBJ whole genome shotgun (WGS) entry which is preliminary data.</text>
</comment>
<keyword evidence="1" id="KW-0732">Signal</keyword>
<accession>A0ABQ3W184</accession>
<name>A0ABQ3W184_9LACO</name>
<dbReference type="RefSeq" id="WP_203630462.1">
    <property type="nucleotide sequence ID" value="NZ_BNJR01000016.1"/>
</dbReference>